<evidence type="ECO:0000313" key="2">
    <source>
        <dbReference type="Proteomes" id="UP001629156"/>
    </source>
</evidence>
<comment type="caution">
    <text evidence="1">The sequence shown here is derived from an EMBL/GenBank/DDBJ whole genome shotgun (WGS) entry which is preliminary data.</text>
</comment>
<reference evidence="1 2" key="1">
    <citation type="submission" date="2024-06" db="EMBL/GenBank/DDBJ databases">
        <authorList>
            <person name="Kaempfer P."/>
            <person name="Viver T."/>
        </authorList>
    </citation>
    <scope>NUCLEOTIDE SEQUENCE [LARGE SCALE GENOMIC DNA]</scope>
    <source>
        <strain evidence="1 2">ST-119</strain>
    </source>
</reference>
<sequence length="151" mass="16914">MNNVQQLLRKEFELLRTEMIAKYEASGMKTSGNWAKTVQLQELPNGFTIVADNYIQGRSAGKAPPSSVIESWLQQKGIAAKAENEISLSSLAYLIARKIAREGWKPKPGFEDIAASVATPQRIQDIIDRVGQLYLQDFTNSILNFLKQQTE</sequence>
<name>A0ABW8YXN1_9FLAO</name>
<dbReference type="Proteomes" id="UP001629156">
    <property type="component" value="Unassembled WGS sequence"/>
</dbReference>
<protein>
    <submittedName>
        <fullName evidence="1">Uncharacterized protein</fullName>
    </submittedName>
</protein>
<dbReference type="EMBL" id="JBELPZ010000011">
    <property type="protein sequence ID" value="MFL9845076.1"/>
    <property type="molecule type" value="Genomic_DNA"/>
</dbReference>
<gene>
    <name evidence="1" type="ORF">ABS766_11655</name>
</gene>
<accession>A0ABW8YXN1</accession>
<evidence type="ECO:0000313" key="1">
    <source>
        <dbReference type="EMBL" id="MFL9845076.1"/>
    </source>
</evidence>
<proteinExistence type="predicted"/>
<organism evidence="1 2">
    <name type="scientific">Flavobacterium rhizosphaerae</name>
    <dbReference type="NCBI Taxonomy" id="3163298"/>
    <lineage>
        <taxon>Bacteria</taxon>
        <taxon>Pseudomonadati</taxon>
        <taxon>Bacteroidota</taxon>
        <taxon>Flavobacteriia</taxon>
        <taxon>Flavobacteriales</taxon>
        <taxon>Flavobacteriaceae</taxon>
        <taxon>Flavobacterium</taxon>
    </lineage>
</organism>
<keyword evidence="2" id="KW-1185">Reference proteome</keyword>
<dbReference type="RefSeq" id="WP_408085344.1">
    <property type="nucleotide sequence ID" value="NZ_JBELPZ010000011.1"/>
</dbReference>